<dbReference type="GO" id="GO:0016301">
    <property type="term" value="F:kinase activity"/>
    <property type="evidence" value="ECO:0007669"/>
    <property type="project" value="UniProtKB-KW"/>
</dbReference>
<comment type="similarity">
    <text evidence="1 2">Belongs to the casein kinase 2 subunit beta family.</text>
</comment>
<dbReference type="SUPFAM" id="SSF57798">
    <property type="entry name" value="Casein kinase II beta subunit"/>
    <property type="match status" value="1"/>
</dbReference>
<dbReference type="GO" id="GO:0005956">
    <property type="term" value="C:protein kinase CK2 complex"/>
    <property type="evidence" value="ECO:0007669"/>
    <property type="project" value="UniProtKB-UniRule"/>
</dbReference>
<dbReference type="InterPro" id="IPR000704">
    <property type="entry name" value="Casein_kinase_II_reg-sub"/>
</dbReference>
<dbReference type="PANTHER" id="PTHR11740:SF0">
    <property type="entry name" value="CASEIN KINASE II SUBUNIT BETA"/>
    <property type="match status" value="1"/>
</dbReference>
<sequence length="230" mass="26854">MIPSRDDDEQFDDDDEFSLGDDDEDDSFESDTDEENEADFDESWIAWFVRQRGNEFFCEVDREFINNPQNIAGLLTQVSHSQLALNVILDEKVAEHESLREDQRNIIEKQAEILYGLIHSRFINTTRGLRLMYSKYERGDFGKCPRFFCQNEKALPAAEYDSQGRGQLKQYCPRCEKLFLPGTKLHRDNGLDQQPGQPPNQRRGPPQKYIPRPYGFRLFTGSQRSLQETE</sequence>
<protein>
    <recommendedName>
        <fullName evidence="2">Casein kinase II subunit beta</fullName>
        <shortName evidence="2">CK II beta</shortName>
    </recommendedName>
</protein>
<dbReference type="EMBL" id="SNRW01003666">
    <property type="protein sequence ID" value="KAA6389232.1"/>
    <property type="molecule type" value="Genomic_DNA"/>
</dbReference>
<organism evidence="4 5">
    <name type="scientific">Streblomastix strix</name>
    <dbReference type="NCBI Taxonomy" id="222440"/>
    <lineage>
        <taxon>Eukaryota</taxon>
        <taxon>Metamonada</taxon>
        <taxon>Preaxostyla</taxon>
        <taxon>Oxymonadida</taxon>
        <taxon>Streblomastigidae</taxon>
        <taxon>Streblomastix</taxon>
    </lineage>
</organism>
<reference evidence="4 5" key="1">
    <citation type="submission" date="2019-03" db="EMBL/GenBank/DDBJ databases">
        <title>Single cell metagenomics reveals metabolic interactions within the superorganism composed of flagellate Streblomastix strix and complex community of Bacteroidetes bacteria on its surface.</title>
        <authorList>
            <person name="Treitli S.C."/>
            <person name="Kolisko M."/>
            <person name="Husnik F."/>
            <person name="Keeling P."/>
            <person name="Hampl V."/>
        </authorList>
    </citation>
    <scope>NUCLEOTIDE SEQUENCE [LARGE SCALE GENOMIC DNA]</scope>
    <source>
        <strain evidence="4">ST1C</strain>
    </source>
</reference>
<dbReference type="GO" id="GO:0019887">
    <property type="term" value="F:protein kinase regulator activity"/>
    <property type="evidence" value="ECO:0007669"/>
    <property type="project" value="InterPro"/>
</dbReference>
<evidence type="ECO:0000256" key="2">
    <source>
        <dbReference type="RuleBase" id="RU361268"/>
    </source>
</evidence>
<comment type="caution">
    <text evidence="4">The sequence shown here is derived from an EMBL/GenBank/DDBJ whole genome shotgun (WGS) entry which is preliminary data.</text>
</comment>
<evidence type="ECO:0000256" key="1">
    <source>
        <dbReference type="ARBA" id="ARBA00006941"/>
    </source>
</evidence>
<dbReference type="PANTHER" id="PTHR11740">
    <property type="entry name" value="CASEIN KINASE II SUBUNIT BETA"/>
    <property type="match status" value="1"/>
</dbReference>
<comment type="subunit">
    <text evidence="2">Tetramer of two alpha and two beta subunits.</text>
</comment>
<dbReference type="SMART" id="SM01085">
    <property type="entry name" value="CK_II_beta"/>
    <property type="match status" value="1"/>
</dbReference>
<dbReference type="FunFam" id="1.10.1820.10:FF:000005">
    <property type="entry name" value="Casein kinase II subunit beta"/>
    <property type="match status" value="1"/>
</dbReference>
<dbReference type="Gene3D" id="1.10.1820.10">
    <property type="entry name" value="protein kinase ck2 holoenzyme, chain C, domain 1"/>
    <property type="match status" value="1"/>
</dbReference>
<accession>A0A5J4W3J1</accession>
<dbReference type="Pfam" id="PF01214">
    <property type="entry name" value="CK_II_beta"/>
    <property type="match status" value="1"/>
</dbReference>
<dbReference type="InterPro" id="IPR016149">
    <property type="entry name" value="Casein_kin_II_reg-sub_N"/>
</dbReference>
<dbReference type="GO" id="GO:0005737">
    <property type="term" value="C:cytoplasm"/>
    <property type="evidence" value="ECO:0007669"/>
    <property type="project" value="TreeGrafter"/>
</dbReference>
<proteinExistence type="inferred from homology"/>
<keyword evidence="4" id="KW-0418">Kinase</keyword>
<dbReference type="AlphaFoldDB" id="A0A5J4W3J1"/>
<keyword evidence="4" id="KW-0808">Transferase</keyword>
<dbReference type="OrthoDB" id="3971593at2759"/>
<gene>
    <name evidence="4" type="ORF">EZS28_015240</name>
</gene>
<dbReference type="PRINTS" id="PR00472">
    <property type="entry name" value="CASNKINASEII"/>
</dbReference>
<dbReference type="Gene3D" id="2.20.25.20">
    <property type="match status" value="1"/>
</dbReference>
<evidence type="ECO:0000313" key="4">
    <source>
        <dbReference type="EMBL" id="KAA6389232.1"/>
    </source>
</evidence>
<evidence type="ECO:0000256" key="3">
    <source>
        <dbReference type="SAM" id="MobiDB-lite"/>
    </source>
</evidence>
<evidence type="ECO:0000313" key="5">
    <source>
        <dbReference type="Proteomes" id="UP000324800"/>
    </source>
</evidence>
<dbReference type="InterPro" id="IPR035991">
    <property type="entry name" value="Casein_kinase_II_beta-like"/>
</dbReference>
<dbReference type="Proteomes" id="UP000324800">
    <property type="component" value="Unassembled WGS sequence"/>
</dbReference>
<name>A0A5J4W3J1_9EUKA</name>
<feature type="region of interest" description="Disordered" evidence="3">
    <location>
        <begin position="184"/>
        <end position="214"/>
    </location>
</feature>
<feature type="compositionally biased region" description="Low complexity" evidence="3">
    <location>
        <begin position="193"/>
        <end position="207"/>
    </location>
</feature>
<feature type="region of interest" description="Disordered" evidence="3">
    <location>
        <begin position="1"/>
        <end position="38"/>
    </location>
</feature>